<organism evidence="3">
    <name type="scientific">Ganoderma boninense</name>
    <dbReference type="NCBI Taxonomy" id="34458"/>
    <lineage>
        <taxon>Eukaryota</taxon>
        <taxon>Fungi</taxon>
        <taxon>Dikarya</taxon>
        <taxon>Basidiomycota</taxon>
        <taxon>Agaricomycotina</taxon>
        <taxon>Agaricomycetes</taxon>
        <taxon>Polyporales</taxon>
        <taxon>Polyporaceae</taxon>
        <taxon>Ganoderma</taxon>
    </lineage>
</organism>
<evidence type="ECO:0008006" key="4">
    <source>
        <dbReference type="Google" id="ProtNLM"/>
    </source>
</evidence>
<feature type="region of interest" description="Disordered" evidence="2">
    <location>
        <begin position="89"/>
        <end position="113"/>
    </location>
</feature>
<sequence>MYEHRNQEAAELHRLRVLLNKKVSSVTYTDDMDDLRSRCKDLEDENEKLKAELVALKADGDVLNQNHGTLVNAIKQLQAQVNSLASHPTGIRSHGTPAHAPSRPKIADPPKFKGKTPDLTVEQWFQKLGIWFRYQNITSEDDKITTALLFLEGGAQSYMDDYAQRAAEGVPLGTWNNFANRLQSGH</sequence>
<dbReference type="EMBL" id="LR729998">
    <property type="protein sequence ID" value="VWP02187.1"/>
    <property type="molecule type" value="Genomic_DNA"/>
</dbReference>
<evidence type="ECO:0000256" key="1">
    <source>
        <dbReference type="SAM" id="Coils"/>
    </source>
</evidence>
<dbReference type="Gene3D" id="1.20.5.340">
    <property type="match status" value="1"/>
</dbReference>
<feature type="coiled-coil region" evidence="1">
    <location>
        <begin position="25"/>
        <end position="66"/>
    </location>
</feature>
<dbReference type="CDD" id="cd14686">
    <property type="entry name" value="bZIP"/>
    <property type="match status" value="1"/>
</dbReference>
<evidence type="ECO:0000313" key="3">
    <source>
        <dbReference type="EMBL" id="VWP02187.1"/>
    </source>
</evidence>
<evidence type="ECO:0000256" key="2">
    <source>
        <dbReference type="SAM" id="MobiDB-lite"/>
    </source>
</evidence>
<protein>
    <recommendedName>
        <fullName evidence="4">Retrotransposon gag domain-containing protein</fullName>
    </recommendedName>
</protein>
<name>A0A5K1K7P8_9APHY</name>
<dbReference type="AlphaFoldDB" id="A0A5K1K7P8"/>
<keyword evidence="1" id="KW-0175">Coiled coil</keyword>
<accession>A0A5K1K7P8</accession>
<proteinExistence type="predicted"/>
<reference evidence="3" key="1">
    <citation type="submission" date="2019-10" db="EMBL/GenBank/DDBJ databases">
        <authorList>
            <person name="Nor Muhammad N."/>
        </authorList>
    </citation>
    <scope>NUCLEOTIDE SEQUENCE</scope>
</reference>
<gene>
    <name evidence="3" type="primary">I1RFZ8</name>
</gene>